<dbReference type="SUPFAM" id="SSF57256">
    <property type="entry name" value="Elafin-like"/>
    <property type="match status" value="1"/>
</dbReference>
<dbReference type="Gene3D" id="2.60.120.830">
    <property type="match status" value="1"/>
</dbReference>
<dbReference type="InterPro" id="IPR013098">
    <property type="entry name" value="Ig_I-set"/>
</dbReference>
<feature type="domain" description="BPTI/Kunitz inhibitor" evidence="12">
    <location>
        <begin position="1986"/>
        <end position="2036"/>
    </location>
</feature>
<dbReference type="FunCoup" id="T1HGL4">
    <property type="interactions" value="8"/>
</dbReference>
<protein>
    <recommendedName>
        <fullName evidence="18">Papilin</fullName>
    </recommendedName>
</protein>
<dbReference type="InterPro" id="IPR013783">
    <property type="entry name" value="Ig-like_fold"/>
</dbReference>
<organism evidence="16 17">
    <name type="scientific">Rhodnius prolixus</name>
    <name type="common">Triatomid bug</name>
    <dbReference type="NCBI Taxonomy" id="13249"/>
    <lineage>
        <taxon>Eukaryota</taxon>
        <taxon>Metazoa</taxon>
        <taxon>Ecdysozoa</taxon>
        <taxon>Arthropoda</taxon>
        <taxon>Hexapoda</taxon>
        <taxon>Insecta</taxon>
        <taxon>Pterygota</taxon>
        <taxon>Neoptera</taxon>
        <taxon>Paraneoptera</taxon>
        <taxon>Hemiptera</taxon>
        <taxon>Heteroptera</taxon>
        <taxon>Panheteroptera</taxon>
        <taxon>Cimicomorpha</taxon>
        <taxon>Reduviidae</taxon>
        <taxon>Triatominae</taxon>
        <taxon>Rhodnius</taxon>
    </lineage>
</organism>
<feature type="disulfide bond" evidence="10">
    <location>
        <begin position="26"/>
        <end position="37"/>
    </location>
</feature>
<dbReference type="Pfam" id="PF08686">
    <property type="entry name" value="PLAC"/>
    <property type="match status" value="1"/>
</dbReference>
<feature type="disulfide bond" evidence="10">
    <location>
        <begin position="15"/>
        <end position="52"/>
    </location>
</feature>
<feature type="compositionally biased region" description="Polar residues" evidence="11">
    <location>
        <begin position="987"/>
        <end position="1016"/>
    </location>
</feature>
<keyword evidence="17" id="KW-1185">Reference proteome</keyword>
<dbReference type="VEuPathDB" id="VectorBase:RPRC003187"/>
<evidence type="ECO:0000259" key="15">
    <source>
        <dbReference type="PROSITE" id="PS51390"/>
    </source>
</evidence>
<feature type="compositionally biased region" description="Low complexity" evidence="11">
    <location>
        <begin position="1019"/>
        <end position="1119"/>
    </location>
</feature>
<dbReference type="SMART" id="SM00408">
    <property type="entry name" value="IGc2"/>
    <property type="match status" value="3"/>
</dbReference>
<dbReference type="eggNOG" id="KOG4475">
    <property type="taxonomic scope" value="Eukaryota"/>
</dbReference>
<dbReference type="InterPro" id="IPR010294">
    <property type="entry name" value="ADAMTS_spacer1"/>
</dbReference>
<dbReference type="InterPro" id="IPR036645">
    <property type="entry name" value="Elafin-like_sf"/>
</dbReference>
<evidence type="ECO:0000259" key="12">
    <source>
        <dbReference type="PROSITE" id="PS50279"/>
    </source>
</evidence>
<dbReference type="EnsemblMetazoa" id="RPRC003187-RA">
    <property type="protein sequence ID" value="RPRC003187-PA"/>
    <property type="gene ID" value="RPRC003187"/>
</dbReference>
<dbReference type="Proteomes" id="UP000015103">
    <property type="component" value="Unassembled WGS sequence"/>
</dbReference>
<evidence type="ECO:0000259" key="13">
    <source>
        <dbReference type="PROSITE" id="PS50835"/>
    </source>
</evidence>
<dbReference type="PRINTS" id="PR01857">
    <property type="entry name" value="ADAMTSFAMILY"/>
</dbReference>
<dbReference type="InParanoid" id="T1HGL4"/>
<dbReference type="GO" id="GO:0004867">
    <property type="term" value="F:serine-type endopeptidase inhibitor activity"/>
    <property type="evidence" value="ECO:0007669"/>
    <property type="project" value="UniProtKB-KW"/>
</dbReference>
<feature type="domain" description="Ig-like" evidence="13">
    <location>
        <begin position="2827"/>
        <end position="2910"/>
    </location>
</feature>
<dbReference type="PANTHER" id="PTHR13723">
    <property type="entry name" value="ADAMTS A DISINTEGRIN AND METALLOPROTEASE WITH THROMBOSPONDIN MOTIFS PROTEASE"/>
    <property type="match status" value="1"/>
</dbReference>
<dbReference type="InterPro" id="IPR008197">
    <property type="entry name" value="WAP_dom"/>
</dbReference>
<dbReference type="PRINTS" id="PR00759">
    <property type="entry name" value="BASICPTASE"/>
</dbReference>
<dbReference type="PROSITE" id="PS50279">
    <property type="entry name" value="BPTI_KUNITZ_2"/>
    <property type="match status" value="10"/>
</dbReference>
<feature type="domain" description="Ig-like" evidence="13">
    <location>
        <begin position="2582"/>
        <end position="2674"/>
    </location>
</feature>
<dbReference type="CDD" id="cd00199">
    <property type="entry name" value="WAP"/>
    <property type="match status" value="1"/>
</dbReference>
<dbReference type="InterPro" id="IPR003599">
    <property type="entry name" value="Ig_sub"/>
</dbReference>
<dbReference type="PROSITE" id="PS00280">
    <property type="entry name" value="BPTI_KUNITZ_1"/>
    <property type="match status" value="6"/>
</dbReference>
<dbReference type="FunFam" id="2.60.120.830:FF:000001">
    <property type="entry name" value="A disintegrin and metalloproteinase with thrombospondin motifs 1"/>
    <property type="match status" value="1"/>
</dbReference>
<keyword evidence="8" id="KW-0722">Serine protease inhibitor</keyword>
<evidence type="ECO:0000313" key="16">
    <source>
        <dbReference type="EnsemblMetazoa" id="RPRC003187-PA"/>
    </source>
</evidence>
<dbReference type="SMART" id="SM00217">
    <property type="entry name" value="WAP"/>
    <property type="match status" value="1"/>
</dbReference>
<dbReference type="SMART" id="SM00209">
    <property type="entry name" value="TSP1"/>
    <property type="match status" value="7"/>
</dbReference>
<feature type="domain" description="BPTI/Kunitz inhibitor" evidence="12">
    <location>
        <begin position="2381"/>
        <end position="2431"/>
    </location>
</feature>
<name>T1HGL4_RHOPR</name>
<dbReference type="GO" id="GO:0004222">
    <property type="term" value="F:metalloendopeptidase activity"/>
    <property type="evidence" value="ECO:0007669"/>
    <property type="project" value="TreeGrafter"/>
</dbReference>
<dbReference type="Pfam" id="PF00090">
    <property type="entry name" value="TSP_1"/>
    <property type="match status" value="1"/>
</dbReference>
<dbReference type="SMART" id="SM00409">
    <property type="entry name" value="IG"/>
    <property type="match status" value="3"/>
</dbReference>
<dbReference type="CDD" id="cd00109">
    <property type="entry name" value="Kunitz-type"/>
    <property type="match status" value="8"/>
</dbReference>
<feature type="region of interest" description="Disordered" evidence="11">
    <location>
        <begin position="987"/>
        <end position="1144"/>
    </location>
</feature>
<dbReference type="InterPro" id="IPR036383">
    <property type="entry name" value="TSP1_rpt_sf"/>
</dbReference>
<keyword evidence="4" id="KW-0646">Protease inhibitor</keyword>
<dbReference type="InterPro" id="IPR013151">
    <property type="entry name" value="Immunoglobulin_dom"/>
</dbReference>
<dbReference type="OMA" id="IVMLVQD"/>
<dbReference type="PANTHER" id="PTHR13723:SF281">
    <property type="entry name" value="PAPILIN"/>
    <property type="match status" value="1"/>
</dbReference>
<dbReference type="PROSITE" id="PS50900">
    <property type="entry name" value="PLAC"/>
    <property type="match status" value="1"/>
</dbReference>
<dbReference type="EMBL" id="ACPB03011653">
    <property type="status" value="NOT_ANNOTATED_CDS"/>
    <property type="molecule type" value="Genomic_DNA"/>
</dbReference>
<dbReference type="InterPro" id="IPR020901">
    <property type="entry name" value="Prtase_inh_Kunz-CS"/>
</dbReference>
<dbReference type="FunFam" id="4.10.410.10:FF:000020">
    <property type="entry name" value="Collagen, type VI, alpha 3"/>
    <property type="match status" value="7"/>
</dbReference>
<feature type="region of interest" description="Disordered" evidence="11">
    <location>
        <begin position="1156"/>
        <end position="1201"/>
    </location>
</feature>
<dbReference type="Pfam" id="PF00095">
    <property type="entry name" value="WAP"/>
    <property type="match status" value="1"/>
</dbReference>
<evidence type="ECO:0008006" key="18">
    <source>
        <dbReference type="Google" id="ProtNLM"/>
    </source>
</evidence>
<keyword evidence="6" id="KW-0677">Repeat</keyword>
<feature type="domain" description="BPTI/Kunitz inhibitor" evidence="12">
    <location>
        <begin position="1799"/>
        <end position="1849"/>
    </location>
</feature>
<comment type="subcellular location">
    <subcellularLocation>
        <location evidence="1">Secreted</location>
        <location evidence="1">Extracellular space</location>
        <location evidence="1">Extracellular matrix</location>
        <location evidence="1">Basement membrane</location>
    </subcellularLocation>
</comment>
<evidence type="ECO:0000256" key="10">
    <source>
        <dbReference type="PIRSR" id="PIRSR613273-3"/>
    </source>
</evidence>
<evidence type="ECO:0000259" key="14">
    <source>
        <dbReference type="PROSITE" id="PS50900"/>
    </source>
</evidence>
<dbReference type="GO" id="GO:0005576">
    <property type="term" value="C:extracellular region"/>
    <property type="evidence" value="ECO:0007669"/>
    <property type="project" value="InterPro"/>
</dbReference>
<dbReference type="GO" id="GO:0005604">
    <property type="term" value="C:basement membrane"/>
    <property type="evidence" value="ECO:0007669"/>
    <property type="project" value="UniProtKB-SubCell"/>
</dbReference>
<proteinExistence type="predicted"/>
<feature type="domain" description="BPTI/Kunitz inhibitor" evidence="12">
    <location>
        <begin position="1918"/>
        <end position="1968"/>
    </location>
</feature>
<dbReference type="eggNOG" id="KOG4597">
    <property type="taxonomic scope" value="Eukaryota"/>
</dbReference>
<evidence type="ECO:0000256" key="5">
    <source>
        <dbReference type="ARBA" id="ARBA00022729"/>
    </source>
</evidence>
<feature type="region of interest" description="Disordered" evidence="11">
    <location>
        <begin position="645"/>
        <end position="670"/>
    </location>
</feature>
<feature type="domain" description="BPTI/Kunitz inhibitor" evidence="12">
    <location>
        <begin position="1859"/>
        <end position="1909"/>
    </location>
</feature>
<evidence type="ECO:0000313" key="17">
    <source>
        <dbReference type="Proteomes" id="UP000015103"/>
    </source>
</evidence>
<dbReference type="Pfam" id="PF00047">
    <property type="entry name" value="ig"/>
    <property type="match status" value="1"/>
</dbReference>
<evidence type="ECO:0000256" key="6">
    <source>
        <dbReference type="ARBA" id="ARBA00022737"/>
    </source>
</evidence>
<feature type="region of interest" description="Disordered" evidence="11">
    <location>
        <begin position="1229"/>
        <end position="1291"/>
    </location>
</feature>
<dbReference type="EMBL" id="ACPB03011652">
    <property type="status" value="NOT_ANNOTATED_CDS"/>
    <property type="molecule type" value="Genomic_DNA"/>
</dbReference>
<dbReference type="EMBL" id="ACPB03011651">
    <property type="status" value="NOT_ANNOTATED_CDS"/>
    <property type="molecule type" value="Genomic_DNA"/>
</dbReference>
<dbReference type="InterPro" id="IPR050439">
    <property type="entry name" value="ADAMTS_ADAMTS-like"/>
</dbReference>
<dbReference type="STRING" id="13249.T1HGL4"/>
<reference evidence="16" key="1">
    <citation type="submission" date="2015-05" db="UniProtKB">
        <authorList>
            <consortium name="EnsemblMetazoa"/>
        </authorList>
    </citation>
    <scope>IDENTIFICATION</scope>
</reference>
<dbReference type="SUPFAM" id="SSF48726">
    <property type="entry name" value="Immunoglobulin"/>
    <property type="match status" value="3"/>
</dbReference>
<dbReference type="InterPro" id="IPR000884">
    <property type="entry name" value="TSP1_rpt"/>
</dbReference>
<dbReference type="FunFam" id="2.20.100.10:FF:000005">
    <property type="entry name" value="ADAM metallopeptidase with thrombospondin type 1 motif 9"/>
    <property type="match status" value="1"/>
</dbReference>
<dbReference type="CDD" id="cd22639">
    <property type="entry name" value="Kunitz_papilin_lacunin-like"/>
    <property type="match status" value="1"/>
</dbReference>
<feature type="compositionally biased region" description="Acidic residues" evidence="11">
    <location>
        <begin position="652"/>
        <end position="670"/>
    </location>
</feature>
<sequence length="2967" mass="323552">EWGPWSAPSPCSRSCGGGVSAQTRSCHRLTNVPSGICVGGTRRFFSCNIQECPEGSDFRAEQCAAYNNIPFEGITYDWLPYTKAINKCALNCMPRGERFYYRHKDQVHDGTRCSEEGLDVCVEGKCLPVGCDMLLGSSAREDMCRVCGGDGSTCNIYSGIQTGSNLVPGYNDILFIPRGATNIRIAEKRPTRNYLAIRNEANEYYLNGGWRIDFPRSLRIAGTVFHYQRKTFSFNTPESITALGPTNEPLLIVLLFLEPNPGIEYVYALPKTIHVTGTAGYEWASSDFSECSASCGGGIQNRQIWCKSLENNLEVTENLCDLTLKPSASRKCGGEDCPAQWIVGEFEPCSSPCGPNSTQTRLVYCEQLIGSGQLVKTSDWKCSEVQEKPETTRTCLEPDLCPTWHAGPWKPCDKLCGEGKQRRELHCYRKVDGRIELLEYSECHDEEQPESEKPCNLRPCEGLDWVTSQWSGCDDKCGISSETRHVYCANQKGVAFPDDMCHGYRRPATVRQCTYVPCASQWFASQWSACSAKCGTGIMTRRVLCVTFENDVMTKVDDSNCDSALKYETEKECSIEEECKGEWFAGPYSTCDKPCGGGIRTRKVVCVKNNKTVDTSNCDEGTILFSLDNCNKQPCGEDELMPVEPSQVITEESSEECDYDEDYDYSDEVTDSPEKMYSITEVIIFKIRDFSEDIDAVSPSVPPLFKDTMTEEAVSSSAKQKGSTDLSSSSELPSSSSHFSISTDFPSFFDAYSSDLPQDEPVSLPGSSVEAANIKAGLMRSSDTVSSLSASWITHNTCSHDFNSWGWNTALLLTRKAAGVSLRIASFNSCTNTLGSSVVEGDRNSPGSRNVCFTSGSFLCASASPSRSLDSFSSATSSARRRISFSRLLDSSLAVTAQTSVGRCTSCILSATSANFSSSPACLLEENASITFSASRWPQFHPPAAAFGVISVTNHSSGSGFQKGGIFGAEAYAATAACSALFTVTPEESSSTQQDDNMTDSSTAVSGETGMSSSAVTVAASEYDTSTSSDDASSTMATDGSTSSSSLESSTITDSSTTTPDMFSSDLSSQSSTEGSSGEPTTYSSSDATSTSAETSTDSSSVSSLLPSSISVTTSEISSATDLTSESFTGSATESTADSVQTESFSSTVNVLSTELSASTSGVSEVTTSSTDVGSSVSSESSGTTLESTSASEEMTSAVSDMSSVSTLLELTTEFSTDTSYSTTVMTGISEPEVTSEEVTAESEASTTSGSTAVTPEESTGFSTDVTTEVSASGATEVTETDEIEEQEVTTPSSIEVVVTKEQTLKKCKKKKKRKCVRSEFGCCPDKKTPAKGPFGEGCIVAKTCEGSEFGCCSDKVSPAAGPENKGCPPSYCEQTLFGCCPDGVSASQGNDYEGCPALPTEPPKNTQSLNLSLNLFLNFYLKVPSVLGQVGLMTGLPPYSLSRFGCCPDGITSAIGSNFEGCDCEESGCMVDCSNSTFGCCPDGFTSASGPQLLGCDECLTSQFGCCDDNVTMAHGPNLEGCCLNSPFGCCPDNILAAHGPNKEGCDCNYSPYGCCPDNATSALGYDYEGCGCEYSEFGCCPDRRTSALGPNHFGCTCHTFQFGCCPDGITSAKGPREQGCGCRYSEFGCCGDQITAAGADGNCSCADTKFGCCHDGVTDAQGEDFLGCENIPEKRADACSLPRDAGSCRDYVMKWFYDTSYGGCSRFWYGNCGGNGNVFSSREECNSVCVDAKGKDSCHLPKAQTSCQGNYPMWTYDKFTKSCEPFVYGGCLGNNNRFNNRAECEELCITQDHLDPCEQSLEPGPCDGSYPRWYYNKQAETCLPFNYGGCQGTKNRFHTEAACRIRCMKPGTAKEECSLPRAEGNCDKKLAKWYFSEQQNKCLPFYYTGCGGNSNKYDTREECLAQCPVKIEQDTCFLAADTGDCYNYTQRYYFDTLENRCKLFYYGGCGGNGNNFFTDLACQKRCQPQALTEQPPLTFTTDMCYLPSERGGCSESLVRWFYDRSDGVCKQFQYSGCQGNGNQFRTEAECVYSCSDVQVGPKIMALSLMFVKYICRLPKAEGNCNDWTEQWYYEDETDTCRRFHFSGCYGNGNRFESLEACETRCRRKPQTHPQPEPKQTFIDICAMNKDPGPCLKQVFSASMITSLILKMFMILIFFGSIFSFCLCHHAHLMNNHAERKVYGPNVNNLCMYIFNKEVKINSGYFLRFTFAFCIFNLEEARYSKICIQKLQLLTSSNENPTFNWVFQINNLLRPTGFSHVIPSWHYDSATGRCKQFFYGGCEGNANRFMSEEQCERQCGQFLAQDACSSEPEEGTCNRQTTKYYFDTSSRQCQQFVYTGCGGNPNRFSSSEECESICLQNEEPPIPYGENTEHVNEAICSQPLEIGPCDGYIKRWVYDDRRHQCHTFIYSGCAGNLNNFKTQQACIDFCAIKKPQERKLLNHFPETICADPEERCRLPYCQYGIDRWVDTNGCQDCRCHDPCVTSPPSCEPGTACVVAKVLNTDTGLMEFTAICKSDKPAVCPAPIVHDLNECGHECTYDNDCPTNQKCCPNGCGTSCLSPLIEEHVTLAPDYHVLAEPPMISEDTDREVVSEEGYFASLDCVVIRGSPTPLVSWWRGNELINSALSGKYKVLNNGTLQVIGLDKEDAGQYRCTASNEVGDPAHRDIHLTVTEGSRRGPSIMGDDQDSEVVATLDGPTVLRCYVTGWPRPHVAWWRGKLAIPLISDTYQQNRDNSLHVRAVTLNNLGYYTCQAFNGIGSAASFIIALKVYGPIQTFDPNDITYNQFLVPAPDGPSVGHAPPLPAPAPDGPISTKKYLLIGKRVLPVSASIESEKHEFPPLSKITLDCRASGDPAPIVAWYKDGQPLQQNDAVEVKGNIVIINSAKTEDSGEYKCIASNGLTTHEDKISVLVTGARIPPNCTDSEYFANCALIVQADYCNHKYYAKFCCKSCVEAGKLSIENIHSD</sequence>
<dbReference type="InterPro" id="IPR010909">
    <property type="entry name" value="PLAC"/>
</dbReference>
<dbReference type="InterPro" id="IPR002223">
    <property type="entry name" value="Kunitz_BPTI"/>
</dbReference>
<feature type="domain" description="BPTI/Kunitz inhibitor" evidence="12">
    <location>
        <begin position="2266"/>
        <end position="2300"/>
    </location>
</feature>
<dbReference type="HOGENOM" id="CLU_000391_0_0_1"/>
<feature type="compositionally biased region" description="Low complexity" evidence="11">
    <location>
        <begin position="723"/>
        <end position="738"/>
    </location>
</feature>
<dbReference type="Pfam" id="PF13927">
    <property type="entry name" value="Ig_3"/>
    <property type="match status" value="1"/>
</dbReference>
<feature type="domain" description="BPTI/Kunitz inhibitor" evidence="12">
    <location>
        <begin position="2057"/>
        <end position="2107"/>
    </location>
</feature>
<keyword evidence="2" id="KW-0217">Developmental protein</keyword>
<dbReference type="InterPro" id="IPR013273">
    <property type="entry name" value="ADAMTS/ADAMTS-like"/>
</dbReference>
<feature type="compositionally biased region" description="Polar residues" evidence="11">
    <location>
        <begin position="1120"/>
        <end position="1144"/>
    </location>
</feature>
<dbReference type="InterPro" id="IPR003598">
    <property type="entry name" value="Ig_sub2"/>
</dbReference>
<keyword evidence="5" id="KW-0732">Signal</keyword>
<evidence type="ECO:0000256" key="1">
    <source>
        <dbReference type="ARBA" id="ARBA00004302"/>
    </source>
</evidence>
<dbReference type="Gene3D" id="2.20.100.10">
    <property type="entry name" value="Thrombospondin type-1 (TSP1) repeat"/>
    <property type="match status" value="6"/>
</dbReference>
<dbReference type="PROSITE" id="PS50092">
    <property type="entry name" value="TSP1"/>
    <property type="match status" value="5"/>
</dbReference>
<dbReference type="SUPFAM" id="SSF82895">
    <property type="entry name" value="TSP-1 type 1 repeat"/>
    <property type="match status" value="6"/>
</dbReference>
<keyword evidence="9 10" id="KW-1015">Disulfide bond</keyword>
<dbReference type="PROSITE" id="PS51390">
    <property type="entry name" value="WAP"/>
    <property type="match status" value="1"/>
</dbReference>
<evidence type="ECO:0000256" key="7">
    <source>
        <dbReference type="ARBA" id="ARBA00022869"/>
    </source>
</evidence>
<feature type="compositionally biased region" description="Polar residues" evidence="11">
    <location>
        <begin position="1257"/>
        <end position="1274"/>
    </location>
</feature>
<feature type="compositionally biased region" description="Acidic residues" evidence="11">
    <location>
        <begin position="1279"/>
        <end position="1288"/>
    </location>
</feature>
<feature type="compositionally biased region" description="Low complexity" evidence="11">
    <location>
        <begin position="1157"/>
        <end position="1201"/>
    </location>
</feature>
<dbReference type="Pfam" id="PF05986">
    <property type="entry name" value="ADAMTS_spacer1"/>
    <property type="match status" value="1"/>
</dbReference>
<dbReference type="GO" id="GO:0006508">
    <property type="term" value="P:proteolysis"/>
    <property type="evidence" value="ECO:0007669"/>
    <property type="project" value="TreeGrafter"/>
</dbReference>
<keyword evidence="7" id="KW-0272">Extracellular matrix</keyword>
<dbReference type="GO" id="GO:0030198">
    <property type="term" value="P:extracellular matrix organization"/>
    <property type="evidence" value="ECO:0007669"/>
    <property type="project" value="InterPro"/>
</dbReference>
<keyword evidence="7" id="KW-0084">Basement membrane</keyword>
<evidence type="ECO:0000256" key="4">
    <source>
        <dbReference type="ARBA" id="ARBA00022690"/>
    </source>
</evidence>
<keyword evidence="3" id="KW-0964">Secreted</keyword>
<dbReference type="eggNOG" id="KOG4295">
    <property type="taxonomic scope" value="Eukaryota"/>
</dbReference>
<feature type="domain" description="BPTI/Kunitz inhibitor" evidence="12">
    <location>
        <begin position="1681"/>
        <end position="1731"/>
    </location>
</feature>
<evidence type="ECO:0000256" key="8">
    <source>
        <dbReference type="ARBA" id="ARBA00022900"/>
    </source>
</evidence>
<evidence type="ECO:0000256" key="3">
    <source>
        <dbReference type="ARBA" id="ARBA00022525"/>
    </source>
</evidence>
<feature type="compositionally biased region" description="Low complexity" evidence="11">
    <location>
        <begin position="1242"/>
        <end position="1255"/>
    </location>
</feature>
<dbReference type="SUPFAM" id="SSF57362">
    <property type="entry name" value="BPTI-like"/>
    <property type="match status" value="10"/>
</dbReference>
<dbReference type="InterPro" id="IPR007110">
    <property type="entry name" value="Ig-like_dom"/>
</dbReference>
<feature type="domain" description="Ig-like" evidence="13">
    <location>
        <begin position="2681"/>
        <end position="2766"/>
    </location>
</feature>
<dbReference type="PROSITE" id="PS50835">
    <property type="entry name" value="IG_LIKE"/>
    <property type="match status" value="3"/>
</dbReference>
<evidence type="ECO:0000256" key="9">
    <source>
        <dbReference type="ARBA" id="ARBA00023157"/>
    </source>
</evidence>
<dbReference type="Gene3D" id="2.60.40.10">
    <property type="entry name" value="Immunoglobulins"/>
    <property type="match status" value="3"/>
</dbReference>
<dbReference type="Pfam" id="PF07679">
    <property type="entry name" value="I-set"/>
    <property type="match status" value="1"/>
</dbReference>
<accession>T1HGL4</accession>
<feature type="domain" description="PLAC" evidence="14">
    <location>
        <begin position="2918"/>
        <end position="2957"/>
    </location>
</feature>
<dbReference type="InterPro" id="IPR036179">
    <property type="entry name" value="Ig-like_dom_sf"/>
</dbReference>
<feature type="region of interest" description="Disordered" evidence="11">
    <location>
        <begin position="709"/>
        <end position="738"/>
    </location>
</feature>
<feature type="domain" description="WAP" evidence="15">
    <location>
        <begin position="2517"/>
        <end position="2564"/>
    </location>
</feature>
<feature type="domain" description="BPTI/Kunitz inhibitor" evidence="12">
    <location>
        <begin position="1740"/>
        <end position="1790"/>
    </location>
</feature>
<dbReference type="Pfam" id="PF00014">
    <property type="entry name" value="Kunitz_BPTI"/>
    <property type="match status" value="10"/>
</dbReference>
<feature type="disulfide bond" evidence="10">
    <location>
        <begin position="11"/>
        <end position="47"/>
    </location>
</feature>
<dbReference type="Pfam" id="PF19030">
    <property type="entry name" value="TSP1_ADAMTS"/>
    <property type="match status" value="6"/>
</dbReference>
<dbReference type="InterPro" id="IPR036880">
    <property type="entry name" value="Kunitz_BPTI_sf"/>
</dbReference>
<evidence type="ECO:0000256" key="2">
    <source>
        <dbReference type="ARBA" id="ARBA00022473"/>
    </source>
</evidence>
<dbReference type="SMART" id="SM00131">
    <property type="entry name" value="KU"/>
    <property type="match status" value="10"/>
</dbReference>
<dbReference type="Gene3D" id="4.10.410.10">
    <property type="entry name" value="Pancreatic trypsin inhibitor Kunitz domain"/>
    <property type="match status" value="10"/>
</dbReference>
<feature type="domain" description="BPTI/Kunitz inhibitor" evidence="12">
    <location>
        <begin position="2309"/>
        <end position="2359"/>
    </location>
</feature>
<evidence type="ECO:0000256" key="11">
    <source>
        <dbReference type="SAM" id="MobiDB-lite"/>
    </source>
</evidence>